<evidence type="ECO:0000313" key="4">
    <source>
        <dbReference type="Proteomes" id="UP001235966"/>
    </source>
</evidence>
<proteinExistence type="predicted"/>
<evidence type="ECO:0000259" key="2">
    <source>
        <dbReference type="Pfam" id="PF08768"/>
    </source>
</evidence>
<evidence type="ECO:0000313" key="3">
    <source>
        <dbReference type="EMBL" id="MDP9800652.1"/>
    </source>
</evidence>
<accession>A0ABT9NAA1</accession>
<dbReference type="Proteomes" id="UP001235966">
    <property type="component" value="Unassembled WGS sequence"/>
</dbReference>
<reference evidence="3 4" key="1">
    <citation type="submission" date="2023-07" db="EMBL/GenBank/DDBJ databases">
        <title>Sequencing the genomes of 1000 actinobacteria strains.</title>
        <authorList>
            <person name="Klenk H.-P."/>
        </authorList>
    </citation>
    <scope>NUCLEOTIDE SEQUENCE [LARGE SCALE GENOMIC DNA]</scope>
    <source>
        <strain evidence="3 4">DSM 102162</strain>
    </source>
</reference>
<dbReference type="SUPFAM" id="SSF50814">
    <property type="entry name" value="Lipocalins"/>
    <property type="match status" value="1"/>
</dbReference>
<sequence>MFNLHPTLAPETYPFAWMVDRWVGGGVLEYENIEAAAYVHELAIENTDGGPYLRFESRIWLAAEPAGIVDKEESGATTYGKLTKERLWSVSTGYLRVNPNVAKRADGSSAVEAMVSSPAGTAQLWVGLVNGPRLQMVTDAVARSASGADFTSAKLMAGNVASDLFYAYDMEAFGSELRPYLAGRLSHTNADDVVLPGDDEAAADADGAASAEDAQ</sequence>
<feature type="domain" description="THAP4-like heme-binding" evidence="2">
    <location>
        <begin position="13"/>
        <end position="186"/>
    </location>
</feature>
<dbReference type="EMBL" id="JAUSQW010000001">
    <property type="protein sequence ID" value="MDP9800652.1"/>
    <property type="molecule type" value="Genomic_DNA"/>
</dbReference>
<dbReference type="InterPro" id="IPR045165">
    <property type="entry name" value="Nitrobindin"/>
</dbReference>
<dbReference type="InterPro" id="IPR014878">
    <property type="entry name" value="THAP4-like_heme-bd"/>
</dbReference>
<protein>
    <recommendedName>
        <fullName evidence="2">THAP4-like heme-binding domain-containing protein</fullName>
    </recommendedName>
</protein>
<keyword evidence="4" id="KW-1185">Reference proteome</keyword>
<dbReference type="RefSeq" id="WP_278058010.1">
    <property type="nucleotide sequence ID" value="NZ_CP121247.1"/>
</dbReference>
<feature type="compositionally biased region" description="Low complexity" evidence="1">
    <location>
        <begin position="204"/>
        <end position="215"/>
    </location>
</feature>
<dbReference type="PANTHER" id="PTHR15854:SF4">
    <property type="entry name" value="PEROXYNITRITE ISOMERASE THAP4"/>
    <property type="match status" value="1"/>
</dbReference>
<organism evidence="3 4">
    <name type="scientific">Arcanobacterium wilhelmae</name>
    <dbReference type="NCBI Taxonomy" id="1803177"/>
    <lineage>
        <taxon>Bacteria</taxon>
        <taxon>Bacillati</taxon>
        <taxon>Actinomycetota</taxon>
        <taxon>Actinomycetes</taxon>
        <taxon>Actinomycetales</taxon>
        <taxon>Actinomycetaceae</taxon>
        <taxon>Arcanobacterium</taxon>
    </lineage>
</organism>
<dbReference type="Gene3D" id="2.40.128.20">
    <property type="match status" value="1"/>
</dbReference>
<dbReference type="PANTHER" id="PTHR15854">
    <property type="entry name" value="THAP4 PROTEIN"/>
    <property type="match status" value="1"/>
</dbReference>
<name>A0ABT9NAA1_9ACTO</name>
<dbReference type="InterPro" id="IPR012674">
    <property type="entry name" value="Calycin"/>
</dbReference>
<evidence type="ECO:0000256" key="1">
    <source>
        <dbReference type="SAM" id="MobiDB-lite"/>
    </source>
</evidence>
<gene>
    <name evidence="3" type="ORF">J2S49_000728</name>
</gene>
<dbReference type="Pfam" id="PF08768">
    <property type="entry name" value="THAP4_heme-bd"/>
    <property type="match status" value="1"/>
</dbReference>
<feature type="region of interest" description="Disordered" evidence="1">
    <location>
        <begin position="193"/>
        <end position="215"/>
    </location>
</feature>
<comment type="caution">
    <text evidence="3">The sequence shown here is derived from an EMBL/GenBank/DDBJ whole genome shotgun (WGS) entry which is preliminary data.</text>
</comment>